<dbReference type="EMBL" id="BOPC01000120">
    <property type="protein sequence ID" value="GIJ30573.1"/>
    <property type="molecule type" value="Genomic_DNA"/>
</dbReference>
<evidence type="ECO:0000256" key="1">
    <source>
        <dbReference type="SAM" id="MobiDB-lite"/>
    </source>
</evidence>
<accession>A0ABQ4JIZ0</accession>
<organism evidence="2 3">
    <name type="scientific">Micromonospora qiuiae</name>
    <dbReference type="NCBI Taxonomy" id="502268"/>
    <lineage>
        <taxon>Bacteria</taxon>
        <taxon>Bacillati</taxon>
        <taxon>Actinomycetota</taxon>
        <taxon>Actinomycetes</taxon>
        <taxon>Micromonosporales</taxon>
        <taxon>Micromonosporaceae</taxon>
        <taxon>Micromonospora</taxon>
    </lineage>
</organism>
<evidence type="ECO:0000313" key="3">
    <source>
        <dbReference type="Proteomes" id="UP000653076"/>
    </source>
</evidence>
<dbReference type="Proteomes" id="UP000653076">
    <property type="component" value="Unassembled WGS sequence"/>
</dbReference>
<protein>
    <submittedName>
        <fullName evidence="2">Uncharacterized protein</fullName>
    </submittedName>
</protein>
<keyword evidence="3" id="KW-1185">Reference proteome</keyword>
<evidence type="ECO:0000313" key="2">
    <source>
        <dbReference type="EMBL" id="GIJ30573.1"/>
    </source>
</evidence>
<sequence>MFQTKAPGSSFRTSKATGQYFHPRSHLPLETCLRRAGGTRVEIVHLPEDPEKVRLLIDTAPINTVKTLDGRA</sequence>
<comment type="caution">
    <text evidence="2">The sequence shown here is derived from an EMBL/GenBank/DDBJ whole genome shotgun (WGS) entry which is preliminary data.</text>
</comment>
<gene>
    <name evidence="2" type="ORF">Vqi01_57350</name>
</gene>
<reference evidence="2 3" key="1">
    <citation type="submission" date="2021-01" db="EMBL/GenBank/DDBJ databases">
        <title>Whole genome shotgun sequence of Verrucosispora qiuiae NBRC 106684.</title>
        <authorList>
            <person name="Komaki H."/>
            <person name="Tamura T."/>
        </authorList>
    </citation>
    <scope>NUCLEOTIDE SEQUENCE [LARGE SCALE GENOMIC DNA]</scope>
    <source>
        <strain evidence="2 3">NBRC 106684</strain>
    </source>
</reference>
<proteinExistence type="predicted"/>
<name>A0ABQ4JIZ0_9ACTN</name>
<feature type="region of interest" description="Disordered" evidence="1">
    <location>
        <begin position="1"/>
        <end position="22"/>
    </location>
</feature>
<feature type="compositionally biased region" description="Polar residues" evidence="1">
    <location>
        <begin position="1"/>
        <end position="17"/>
    </location>
</feature>